<dbReference type="SUPFAM" id="SSF46548">
    <property type="entry name" value="alpha-helical ferredoxin"/>
    <property type="match status" value="1"/>
</dbReference>
<accession>A0ABW3ED68</accession>
<organism evidence="5 6">
    <name type="scientific">Loigolactobacillus binensis</name>
    <dbReference type="NCBI Taxonomy" id="2559922"/>
    <lineage>
        <taxon>Bacteria</taxon>
        <taxon>Bacillati</taxon>
        <taxon>Bacillota</taxon>
        <taxon>Bacilli</taxon>
        <taxon>Lactobacillales</taxon>
        <taxon>Lactobacillaceae</taxon>
        <taxon>Loigolactobacillus</taxon>
    </lineage>
</organism>
<evidence type="ECO:0000256" key="1">
    <source>
        <dbReference type="ARBA" id="ARBA00022723"/>
    </source>
</evidence>
<proteinExistence type="predicted"/>
<dbReference type="NCBIfam" id="TIGR02910">
    <property type="entry name" value="sulfite_red_A"/>
    <property type="match status" value="1"/>
</dbReference>
<dbReference type="Pfam" id="PF02613">
    <property type="entry name" value="Nitrate_red_del"/>
    <property type="match status" value="1"/>
</dbReference>
<dbReference type="Proteomes" id="UP001597104">
    <property type="component" value="Unassembled WGS sequence"/>
</dbReference>
<comment type="caution">
    <text evidence="5">The sequence shown here is derived from an EMBL/GenBank/DDBJ whole genome shotgun (WGS) entry which is preliminary data.</text>
</comment>
<feature type="domain" description="4Fe-4S ferredoxin-type" evidence="4">
    <location>
        <begin position="513"/>
        <end position="542"/>
    </location>
</feature>
<gene>
    <name evidence="5" type="primary">asrA</name>
    <name evidence="5" type="ORF">ACFQZ7_10605</name>
</gene>
<reference evidence="6" key="1">
    <citation type="journal article" date="2019" name="Int. J. Syst. Evol. Microbiol.">
        <title>The Global Catalogue of Microorganisms (GCM) 10K type strain sequencing project: providing services to taxonomists for standard genome sequencing and annotation.</title>
        <authorList>
            <consortium name="The Broad Institute Genomics Platform"/>
            <consortium name="The Broad Institute Genome Sequencing Center for Infectious Disease"/>
            <person name="Wu L."/>
            <person name="Ma J."/>
        </authorList>
    </citation>
    <scope>NUCLEOTIDE SEQUENCE [LARGE SCALE GENOMIC DNA]</scope>
    <source>
        <strain evidence="6">CCM 8925</strain>
    </source>
</reference>
<dbReference type="RefSeq" id="WP_171001848.1">
    <property type="nucleotide sequence ID" value="NZ_BJDN01000009.1"/>
</dbReference>
<feature type="domain" description="4Fe-4S ferredoxin-type" evidence="4">
    <location>
        <begin position="430"/>
        <end position="460"/>
    </location>
</feature>
<dbReference type="PANTHER" id="PTHR40447">
    <property type="entry name" value="ANAEROBIC SULFITE REDUCTASE SUBUNIT A"/>
    <property type="match status" value="1"/>
</dbReference>
<evidence type="ECO:0000259" key="4">
    <source>
        <dbReference type="PROSITE" id="PS51379"/>
    </source>
</evidence>
<keyword evidence="2" id="KW-0408">Iron</keyword>
<dbReference type="PANTHER" id="PTHR40447:SF1">
    <property type="entry name" value="ANAEROBIC SULFITE REDUCTASE SUBUNIT A"/>
    <property type="match status" value="1"/>
</dbReference>
<dbReference type="EMBL" id="JBHTIO010000045">
    <property type="protein sequence ID" value="MFD0898173.1"/>
    <property type="molecule type" value="Genomic_DNA"/>
</dbReference>
<dbReference type="InterPro" id="IPR017900">
    <property type="entry name" value="4Fe4S_Fe_S_CS"/>
</dbReference>
<evidence type="ECO:0000256" key="2">
    <source>
        <dbReference type="ARBA" id="ARBA00023004"/>
    </source>
</evidence>
<dbReference type="Gene3D" id="1.10.3480.10">
    <property type="entry name" value="TorD-like"/>
    <property type="match status" value="1"/>
</dbReference>
<keyword evidence="1" id="KW-0479">Metal-binding</keyword>
<dbReference type="SUPFAM" id="SSF89155">
    <property type="entry name" value="TorD-like"/>
    <property type="match status" value="1"/>
</dbReference>
<dbReference type="PROSITE" id="PS00198">
    <property type="entry name" value="4FE4S_FER_1"/>
    <property type="match status" value="2"/>
</dbReference>
<sequence>MTAINDVAVQQNRQQFYLFLARLYEHEVSPALLRQLRQLTYPTACGEVTLQAGYDQIHTFLTANSHVDAIDDLAVDYAKVFLAAGEPKGKAAFPYESVYTSKQKLIMQEAWEQVQAEYAAAGLALVTEQTDIKEDHIAVELKFMAHLVRTEASLAQQQIFLHRHLLNWVPQFCQDIARYSRTTFYPGVAKLTLGFLQMEAKLLVTADAPAPKPPSYALSYAAMDQIISQWQEHYHVYAPKLMASRNPDQPELVRFGEINSVKEIVTDRQSDFSAKEIYYPIMQTLFYFNQNGCQESQLTDDKDIILFLHPCDINALKRTDNIFLKNGGNEDIYYKRLRDKLKIVLLECEQSLPNCFCVSMHTNVSHNYSLAVRLGTDGVQVQVQDPSLAAAFSGMQPSQFTPKFVTANKQKAVLPEINNTAELKLAGHLDYWHKFDNNCIGCGGCNTVCPTCTCFDTTDVRYNETSPDGERRRVWSSCMLDSFTRTAGGRCVRKTPGANMRFKVLHKVYDYRQRFGGSENMCVGCGRCIARCPQDISVLDTINEFHDALEKAKSEVQ</sequence>
<dbReference type="InterPro" id="IPR036411">
    <property type="entry name" value="TorD-like_sf"/>
</dbReference>
<dbReference type="InterPro" id="IPR017896">
    <property type="entry name" value="4Fe4S_Fe-S-bd"/>
</dbReference>
<keyword evidence="6" id="KW-1185">Reference proteome</keyword>
<dbReference type="PROSITE" id="PS51379">
    <property type="entry name" value="4FE4S_FER_2"/>
    <property type="match status" value="2"/>
</dbReference>
<evidence type="ECO:0000313" key="6">
    <source>
        <dbReference type="Proteomes" id="UP001597104"/>
    </source>
</evidence>
<evidence type="ECO:0000313" key="5">
    <source>
        <dbReference type="EMBL" id="MFD0898173.1"/>
    </source>
</evidence>
<dbReference type="InterPro" id="IPR014259">
    <property type="entry name" value="Sulphite_reductase_A"/>
</dbReference>
<dbReference type="InterPro" id="IPR020945">
    <property type="entry name" value="DMSO/NO3_reduct_chaperone"/>
</dbReference>
<keyword evidence="3" id="KW-0411">Iron-sulfur</keyword>
<name>A0ABW3ED68_9LACO</name>
<protein>
    <submittedName>
        <fullName evidence="5">Anaerobic sulfite reductase subunit AsrA</fullName>
    </submittedName>
</protein>
<evidence type="ECO:0000256" key="3">
    <source>
        <dbReference type="ARBA" id="ARBA00023014"/>
    </source>
</evidence>
<dbReference type="Pfam" id="PF17179">
    <property type="entry name" value="Fer4_22"/>
    <property type="match status" value="1"/>
</dbReference>